<evidence type="ECO:0000256" key="2">
    <source>
        <dbReference type="ARBA" id="ARBA00022618"/>
    </source>
</evidence>
<evidence type="ECO:0000256" key="5">
    <source>
        <dbReference type="ARBA" id="ARBA00023136"/>
    </source>
</evidence>
<gene>
    <name evidence="7" type="primary">crgA</name>
    <name evidence="9" type="ORF">EJO69_08455</name>
</gene>
<dbReference type="OrthoDB" id="5189646at2"/>
<comment type="subcellular location">
    <subcellularLocation>
        <location evidence="7">Cell membrane</location>
        <topology evidence="7">Multi-pass membrane protein</topology>
    </subcellularLocation>
</comment>
<dbReference type="RefSeq" id="WP_126040984.1">
    <property type="nucleotide sequence ID" value="NZ_CP034438.1"/>
</dbReference>
<dbReference type="Proteomes" id="UP000270021">
    <property type="component" value="Chromosome"/>
</dbReference>
<dbReference type="AlphaFoldDB" id="A0A3S8ZA39"/>
<keyword evidence="6 7" id="KW-0131">Cell cycle</keyword>
<feature type="compositionally biased region" description="Basic and acidic residues" evidence="8">
    <location>
        <begin position="9"/>
        <end position="27"/>
    </location>
</feature>
<accession>A0A3S8ZA39</accession>
<evidence type="ECO:0000256" key="1">
    <source>
        <dbReference type="ARBA" id="ARBA00022475"/>
    </source>
</evidence>
<dbReference type="GO" id="GO:0051301">
    <property type="term" value="P:cell division"/>
    <property type="evidence" value="ECO:0007669"/>
    <property type="project" value="UniProtKB-UniRule"/>
</dbReference>
<evidence type="ECO:0000256" key="6">
    <source>
        <dbReference type="ARBA" id="ARBA00023306"/>
    </source>
</evidence>
<keyword evidence="1 7" id="KW-1003">Cell membrane</keyword>
<evidence type="ECO:0000256" key="7">
    <source>
        <dbReference type="HAMAP-Rule" id="MF_00631"/>
    </source>
</evidence>
<dbReference type="KEGG" id="fsl:EJO69_08455"/>
<evidence type="ECO:0000256" key="3">
    <source>
        <dbReference type="ARBA" id="ARBA00022692"/>
    </source>
</evidence>
<proteinExistence type="inferred from homology"/>
<keyword evidence="4 7" id="KW-1133">Transmembrane helix</keyword>
<name>A0A3S8ZA39_9ACTO</name>
<reference evidence="9 10" key="1">
    <citation type="submission" date="2018-12" db="EMBL/GenBank/DDBJ databases">
        <title>Complete genome sequence of Flaviflexus salsibiostraticola KCTC 33148.</title>
        <authorList>
            <person name="Bae J.-W."/>
        </authorList>
    </citation>
    <scope>NUCLEOTIDE SEQUENCE [LARGE SCALE GENOMIC DNA]</scope>
    <source>
        <strain evidence="9 10">KCTC 33148</strain>
    </source>
</reference>
<dbReference type="GO" id="GO:0005886">
    <property type="term" value="C:plasma membrane"/>
    <property type="evidence" value="ECO:0007669"/>
    <property type="project" value="UniProtKB-SubCell"/>
</dbReference>
<comment type="similarity">
    <text evidence="7">Belongs to the CrgA family.</text>
</comment>
<evidence type="ECO:0000256" key="4">
    <source>
        <dbReference type="ARBA" id="ARBA00022989"/>
    </source>
</evidence>
<keyword evidence="5 7" id="KW-0472">Membrane</keyword>
<keyword evidence="10" id="KW-1185">Reference proteome</keyword>
<feature type="transmembrane region" description="Helical" evidence="7">
    <location>
        <begin position="69"/>
        <end position="88"/>
    </location>
</feature>
<dbReference type="InterPro" id="IPR009619">
    <property type="entry name" value="CrgA"/>
</dbReference>
<feature type="transmembrane region" description="Helical" evidence="7">
    <location>
        <begin position="34"/>
        <end position="57"/>
    </location>
</feature>
<feature type="region of interest" description="Disordered" evidence="8">
    <location>
        <begin position="1"/>
        <end position="29"/>
    </location>
</feature>
<dbReference type="EMBL" id="CP034438">
    <property type="protein sequence ID" value="AZN30333.1"/>
    <property type="molecule type" value="Genomic_DNA"/>
</dbReference>
<evidence type="ECO:0000256" key="8">
    <source>
        <dbReference type="SAM" id="MobiDB-lite"/>
    </source>
</evidence>
<dbReference type="HAMAP" id="MF_00631">
    <property type="entry name" value="CrgA"/>
    <property type="match status" value="1"/>
</dbReference>
<keyword evidence="2 7" id="KW-0132">Cell division</keyword>
<comment type="function">
    <text evidence="7">Involved in cell division.</text>
</comment>
<protein>
    <recommendedName>
        <fullName evidence="7">Cell division protein CrgA</fullName>
    </recommendedName>
</protein>
<evidence type="ECO:0000313" key="9">
    <source>
        <dbReference type="EMBL" id="AZN30333.1"/>
    </source>
</evidence>
<evidence type="ECO:0000313" key="10">
    <source>
        <dbReference type="Proteomes" id="UP000270021"/>
    </source>
</evidence>
<sequence length="89" mass="10077">MPESRHRKAAVEKKRAQREVEIEKGREPTSSPRWWAPLMVGLMVLGLIIVVTAYVTSGNWPIPFDNGNYNLFVGFGVMLVGFLMTLGWK</sequence>
<organism evidence="9 10">
    <name type="scientific">Flaviflexus salsibiostraticola</name>
    <dbReference type="NCBI Taxonomy" id="1282737"/>
    <lineage>
        <taxon>Bacteria</taxon>
        <taxon>Bacillati</taxon>
        <taxon>Actinomycetota</taxon>
        <taxon>Actinomycetes</taxon>
        <taxon>Actinomycetales</taxon>
        <taxon>Actinomycetaceae</taxon>
        <taxon>Flaviflexus</taxon>
    </lineage>
</organism>
<keyword evidence="3 7" id="KW-0812">Transmembrane</keyword>
<dbReference type="Pfam" id="PF06781">
    <property type="entry name" value="CrgA"/>
    <property type="match status" value="1"/>
</dbReference>